<feature type="domain" description="CBS" evidence="2">
    <location>
        <begin position="97"/>
        <end position="159"/>
    </location>
</feature>
<dbReference type="PROSITE" id="PS51371">
    <property type="entry name" value="CBS"/>
    <property type="match status" value="1"/>
</dbReference>
<proteinExistence type="predicted"/>
<dbReference type="Pfam" id="PF00571">
    <property type="entry name" value="CBS"/>
    <property type="match status" value="1"/>
</dbReference>
<sequence>MVSDEFLERYRVLEDLLSERYGGAPRRHASVIMEFADSKEGEIFRDRLDLCREIRNLLTHNAALNGEPVVTPARATLDMLEDIIAYVRQPPLAANWATSADKLLMTRMSEPVLKLMRIMESRGFSHVPVVERGRITGVFSQSTVFSYIGRANGAKVNDSTRVGDMERYLPLERHSSERFMFMPADVSYVDAAAAFTPGQEREKRLAAIFLTQNGGADEPLIGMITPWDVLGRAKRSIVRPEFGDTGAAVDEQM</sequence>
<dbReference type="Gene3D" id="3.10.580.10">
    <property type="entry name" value="CBS-domain"/>
    <property type="match status" value="1"/>
</dbReference>
<gene>
    <name evidence="3" type="ORF">IAC59_07345</name>
</gene>
<evidence type="ECO:0000313" key="3">
    <source>
        <dbReference type="EMBL" id="HIU47060.1"/>
    </source>
</evidence>
<accession>A0A9D1S4W3</accession>
<keyword evidence="1" id="KW-0129">CBS domain</keyword>
<comment type="caution">
    <text evidence="3">The sequence shown here is derived from an EMBL/GenBank/DDBJ whole genome shotgun (WGS) entry which is preliminary data.</text>
</comment>
<dbReference type="Proteomes" id="UP000824123">
    <property type="component" value="Unassembled WGS sequence"/>
</dbReference>
<dbReference type="InterPro" id="IPR000644">
    <property type="entry name" value="CBS_dom"/>
</dbReference>
<evidence type="ECO:0000313" key="4">
    <source>
        <dbReference type="Proteomes" id="UP000824123"/>
    </source>
</evidence>
<reference evidence="3" key="2">
    <citation type="journal article" date="2021" name="PeerJ">
        <title>Extensive microbial diversity within the chicken gut microbiome revealed by metagenomics and culture.</title>
        <authorList>
            <person name="Gilroy R."/>
            <person name="Ravi A."/>
            <person name="Getino M."/>
            <person name="Pursley I."/>
            <person name="Horton D.L."/>
            <person name="Alikhan N.F."/>
            <person name="Baker D."/>
            <person name="Gharbi K."/>
            <person name="Hall N."/>
            <person name="Watson M."/>
            <person name="Adriaenssens E.M."/>
            <person name="Foster-Nyarko E."/>
            <person name="Jarju S."/>
            <person name="Secka A."/>
            <person name="Antonio M."/>
            <person name="Oren A."/>
            <person name="Chaudhuri R.R."/>
            <person name="La Ragione R."/>
            <person name="Hildebrand F."/>
            <person name="Pallen M.J."/>
        </authorList>
    </citation>
    <scope>NUCLEOTIDE SEQUENCE</scope>
    <source>
        <strain evidence="3">ChiSxjej2B14-8506</strain>
    </source>
</reference>
<dbReference type="AlphaFoldDB" id="A0A9D1S4W3"/>
<name>A0A9D1S4W3_9FIRM</name>
<evidence type="ECO:0000259" key="2">
    <source>
        <dbReference type="PROSITE" id="PS51371"/>
    </source>
</evidence>
<dbReference type="SUPFAM" id="SSF54631">
    <property type="entry name" value="CBS-domain pair"/>
    <property type="match status" value="1"/>
</dbReference>
<reference evidence="3" key="1">
    <citation type="submission" date="2020-10" db="EMBL/GenBank/DDBJ databases">
        <authorList>
            <person name="Gilroy R."/>
        </authorList>
    </citation>
    <scope>NUCLEOTIDE SEQUENCE</scope>
    <source>
        <strain evidence="3">ChiSxjej2B14-8506</strain>
    </source>
</reference>
<evidence type="ECO:0000256" key="1">
    <source>
        <dbReference type="PROSITE-ProRule" id="PRU00703"/>
    </source>
</evidence>
<dbReference type="EMBL" id="DVNK01000044">
    <property type="protein sequence ID" value="HIU47060.1"/>
    <property type="molecule type" value="Genomic_DNA"/>
</dbReference>
<protein>
    <submittedName>
        <fullName evidence="3">CBS domain-containing protein</fullName>
    </submittedName>
</protein>
<dbReference type="InterPro" id="IPR046342">
    <property type="entry name" value="CBS_dom_sf"/>
</dbReference>
<organism evidence="3 4">
    <name type="scientific">Candidatus Fimadaptatus faecigallinarum</name>
    <dbReference type="NCBI Taxonomy" id="2840814"/>
    <lineage>
        <taxon>Bacteria</taxon>
        <taxon>Bacillati</taxon>
        <taxon>Bacillota</taxon>
        <taxon>Clostridia</taxon>
        <taxon>Eubacteriales</taxon>
        <taxon>Candidatus Fimadaptatus</taxon>
    </lineage>
</organism>